<name>W0EHN3_9FIRM</name>
<dbReference type="KEGG" id="dmt:DESME_09050"/>
<dbReference type="HOGENOM" id="CLU_1319224_0_0_9"/>
<dbReference type="OrthoDB" id="9973703at2"/>
<sequence>MKKIVHSYSLYIPPGNYFIDNLLEIYEKLRSVSLDVKITSNDYEFESFEELRQYNQDIKEISFSITQPYITIEINKWVWIYTSDDIPFNRGMVEQLRDICLKQVKPFNSKSQSGSKLSNIITILFLSVGGFILGKQKNLIGMFFLIFGWSYWFWDYYTSLHRQSSIKLKPKEDVPPFWIANKDKIIIAFISAILGGVVKVFLDIVIKS</sequence>
<dbReference type="EMBL" id="CP007032">
    <property type="protein sequence ID" value="AHF08586.1"/>
    <property type="molecule type" value="Genomic_DNA"/>
</dbReference>
<dbReference type="RefSeq" id="WP_006718794.1">
    <property type="nucleotide sequence ID" value="NZ_CP007032.1"/>
</dbReference>
<gene>
    <name evidence="2" type="ORF">DESME_09050</name>
</gene>
<organism evidence="2 3">
    <name type="scientific">Desulfitobacterium metallireducens DSM 15288</name>
    <dbReference type="NCBI Taxonomy" id="871968"/>
    <lineage>
        <taxon>Bacteria</taxon>
        <taxon>Bacillati</taxon>
        <taxon>Bacillota</taxon>
        <taxon>Clostridia</taxon>
        <taxon>Eubacteriales</taxon>
        <taxon>Desulfitobacteriaceae</taxon>
        <taxon>Desulfitobacterium</taxon>
    </lineage>
</organism>
<evidence type="ECO:0000313" key="2">
    <source>
        <dbReference type="EMBL" id="AHF08586.1"/>
    </source>
</evidence>
<dbReference type="Proteomes" id="UP000010847">
    <property type="component" value="Chromosome"/>
</dbReference>
<proteinExistence type="predicted"/>
<feature type="transmembrane region" description="Helical" evidence="1">
    <location>
        <begin position="117"/>
        <end position="133"/>
    </location>
</feature>
<keyword evidence="3" id="KW-1185">Reference proteome</keyword>
<keyword evidence="1" id="KW-0812">Transmembrane</keyword>
<reference evidence="2 3" key="1">
    <citation type="submission" date="2013-12" db="EMBL/GenBank/DDBJ databases">
        <authorList>
            <consortium name="DOE Joint Genome Institute"/>
            <person name="Smidt H."/>
            <person name="Huntemann M."/>
            <person name="Han J."/>
            <person name="Chen A."/>
            <person name="Kyrpides N."/>
            <person name="Mavromatis K."/>
            <person name="Markowitz V."/>
            <person name="Palaniappan K."/>
            <person name="Ivanova N."/>
            <person name="Schaumberg A."/>
            <person name="Pati A."/>
            <person name="Liolios K."/>
            <person name="Nordberg H.P."/>
            <person name="Cantor M.N."/>
            <person name="Hua S.X."/>
            <person name="Woyke T."/>
        </authorList>
    </citation>
    <scope>NUCLEOTIDE SEQUENCE [LARGE SCALE GENOMIC DNA]</scope>
    <source>
        <strain evidence="3">DSM 15288</strain>
    </source>
</reference>
<feature type="transmembrane region" description="Helical" evidence="1">
    <location>
        <begin position="185"/>
        <end position="206"/>
    </location>
</feature>
<protein>
    <submittedName>
        <fullName evidence="2">Uncharacterized protein</fullName>
    </submittedName>
</protein>
<evidence type="ECO:0000256" key="1">
    <source>
        <dbReference type="SAM" id="Phobius"/>
    </source>
</evidence>
<keyword evidence="1" id="KW-0472">Membrane</keyword>
<evidence type="ECO:0000313" key="3">
    <source>
        <dbReference type="Proteomes" id="UP000010847"/>
    </source>
</evidence>
<accession>W0EHN3</accession>
<keyword evidence="1" id="KW-1133">Transmembrane helix</keyword>
<dbReference type="AlphaFoldDB" id="W0EHN3"/>
<feature type="transmembrane region" description="Helical" evidence="1">
    <location>
        <begin position="139"/>
        <end position="157"/>
    </location>
</feature>